<protein>
    <submittedName>
        <fullName evidence="2">E3 ubiquitin-protein ligase arih1</fullName>
    </submittedName>
</protein>
<keyword evidence="1" id="KW-1185">Reference proteome</keyword>
<name>A0ABM2ZHI9_GOSHI</name>
<accession>A0ABM2ZHI9</accession>
<dbReference type="SUPFAM" id="SSF57850">
    <property type="entry name" value="RING/U-box"/>
    <property type="match status" value="2"/>
</dbReference>
<dbReference type="PANTHER" id="PTHR11685">
    <property type="entry name" value="RBR FAMILY RING FINGER AND IBR DOMAIN-CONTAINING"/>
    <property type="match status" value="1"/>
</dbReference>
<reference evidence="1" key="1">
    <citation type="journal article" date="2020" name="Nat. Genet.">
        <title>Genomic diversifications of five Gossypium allopolyploid species and their impact on cotton improvement.</title>
        <authorList>
            <person name="Chen Z.J."/>
            <person name="Sreedasyam A."/>
            <person name="Ando A."/>
            <person name="Song Q."/>
            <person name="De Santiago L.M."/>
            <person name="Hulse-Kemp A.M."/>
            <person name="Ding M."/>
            <person name="Ye W."/>
            <person name="Kirkbride R.C."/>
            <person name="Jenkins J."/>
            <person name="Plott C."/>
            <person name="Lovell J."/>
            <person name="Lin Y.M."/>
            <person name="Vaughn R."/>
            <person name="Liu B."/>
            <person name="Simpson S."/>
            <person name="Scheffler B.E."/>
            <person name="Wen L."/>
            <person name="Saski C.A."/>
            <person name="Grover C.E."/>
            <person name="Hu G."/>
            <person name="Conover J.L."/>
            <person name="Carlson J.W."/>
            <person name="Shu S."/>
            <person name="Boston L.B."/>
            <person name="Williams M."/>
            <person name="Peterson D.G."/>
            <person name="McGee K."/>
            <person name="Jones D.C."/>
            <person name="Wendel J.F."/>
            <person name="Stelly D.M."/>
            <person name="Grimwood J."/>
            <person name="Schmutz J."/>
        </authorList>
    </citation>
    <scope>NUCLEOTIDE SEQUENCE [LARGE SCALE GENOMIC DNA]</scope>
    <source>
        <strain evidence="1">cv. TM-1</strain>
    </source>
</reference>
<dbReference type="Proteomes" id="UP000818029">
    <property type="component" value="Chromosome A13"/>
</dbReference>
<dbReference type="InterPro" id="IPR031127">
    <property type="entry name" value="E3_UB_ligase_RBR"/>
</dbReference>
<sequence>MVVSQLMCVKSMLRQSHWGSLSTLGCSHFYCIECAVKYIQSKLDDNVSESNVQWGKALCESALLASEKFYKVLIKIARHCVDCNKFQKLKTLGSDNTFVDLATRKKWRQCPNCKMLVGKSFGCHHVKCRCGERFCYNYGGKLNNRPHPWCM</sequence>
<dbReference type="Gene3D" id="1.20.120.1750">
    <property type="match status" value="1"/>
</dbReference>
<evidence type="ECO:0000313" key="2">
    <source>
        <dbReference type="RefSeq" id="XP_040942093.1"/>
    </source>
</evidence>
<proteinExistence type="predicted"/>
<dbReference type="GeneID" id="107933265"/>
<organism evidence="1 2">
    <name type="scientific">Gossypium hirsutum</name>
    <name type="common">Upland cotton</name>
    <name type="synonym">Gossypium mexicanum</name>
    <dbReference type="NCBI Taxonomy" id="3635"/>
    <lineage>
        <taxon>Eukaryota</taxon>
        <taxon>Viridiplantae</taxon>
        <taxon>Streptophyta</taxon>
        <taxon>Embryophyta</taxon>
        <taxon>Tracheophyta</taxon>
        <taxon>Spermatophyta</taxon>
        <taxon>Magnoliopsida</taxon>
        <taxon>eudicotyledons</taxon>
        <taxon>Gunneridae</taxon>
        <taxon>Pentapetalae</taxon>
        <taxon>rosids</taxon>
        <taxon>malvids</taxon>
        <taxon>Malvales</taxon>
        <taxon>Malvaceae</taxon>
        <taxon>Malvoideae</taxon>
        <taxon>Gossypium</taxon>
    </lineage>
</organism>
<gene>
    <name evidence="2" type="primary">LOC107933265</name>
</gene>
<reference evidence="2" key="2">
    <citation type="submission" date="2025-08" db="UniProtKB">
        <authorList>
            <consortium name="RefSeq"/>
        </authorList>
    </citation>
    <scope>IDENTIFICATION</scope>
</reference>
<dbReference type="RefSeq" id="XP_040942093.1">
    <property type="nucleotide sequence ID" value="XM_041086159.1"/>
</dbReference>
<evidence type="ECO:0000313" key="1">
    <source>
        <dbReference type="Proteomes" id="UP000818029"/>
    </source>
</evidence>